<dbReference type="GO" id="GO:0016787">
    <property type="term" value="F:hydrolase activity"/>
    <property type="evidence" value="ECO:0007669"/>
    <property type="project" value="UniProtKB-KW"/>
</dbReference>
<keyword evidence="2" id="KW-0378">Hydrolase</keyword>
<feature type="domain" description="CN hydrolase" evidence="1">
    <location>
        <begin position="5"/>
        <end position="230"/>
    </location>
</feature>
<reference evidence="3" key="1">
    <citation type="journal article" date="2019" name="Int. J. Syst. Evol. Microbiol.">
        <title>The Global Catalogue of Microorganisms (GCM) 10K type strain sequencing project: providing services to taxonomists for standard genome sequencing and annotation.</title>
        <authorList>
            <consortium name="The Broad Institute Genomics Platform"/>
            <consortium name="The Broad Institute Genome Sequencing Center for Infectious Disease"/>
            <person name="Wu L."/>
            <person name="Ma J."/>
        </authorList>
    </citation>
    <scope>NUCLEOTIDE SEQUENCE [LARGE SCALE GENOMIC DNA]</scope>
    <source>
        <strain evidence="3">JCM 10411</strain>
    </source>
</reference>
<evidence type="ECO:0000313" key="3">
    <source>
        <dbReference type="Proteomes" id="UP001596180"/>
    </source>
</evidence>
<dbReference type="CDD" id="cd07197">
    <property type="entry name" value="nitrilase"/>
    <property type="match status" value="1"/>
</dbReference>
<keyword evidence="3" id="KW-1185">Reference proteome</keyword>
<dbReference type="RefSeq" id="WP_381364492.1">
    <property type="nucleotide sequence ID" value="NZ_JBHSOA010000042.1"/>
</dbReference>
<proteinExistence type="predicted"/>
<sequence length="230" mass="23672">MEQPLSIAVAQPRCTACDVMANAVAHAEAVRAVDARVVVFPEMSLTGYELDAAPVSPDDERLAPIVAACAETGTLALVGAPVPGPHIGILAVDGDGARVAYGKVHLHGSEAVNFVPGRPAVIEVDGWRLGLAVCRDTGIPEHAVRTAALGIDGYVAGVVHADHEAEVHGERARRVAADRGVWVAMAAFAGPTGGGFDRTSGRSGIWSADGELVAEASSAPDEFARAVFIK</sequence>
<dbReference type="Pfam" id="PF00795">
    <property type="entry name" value="CN_hydrolase"/>
    <property type="match status" value="1"/>
</dbReference>
<dbReference type="InterPro" id="IPR003010">
    <property type="entry name" value="C-N_Hydrolase"/>
</dbReference>
<evidence type="ECO:0000259" key="1">
    <source>
        <dbReference type="PROSITE" id="PS50263"/>
    </source>
</evidence>
<dbReference type="PROSITE" id="PS50263">
    <property type="entry name" value="CN_HYDROLASE"/>
    <property type="match status" value="1"/>
</dbReference>
<dbReference type="EMBL" id="JBHSOA010000042">
    <property type="protein sequence ID" value="MFC5853851.1"/>
    <property type="molecule type" value="Genomic_DNA"/>
</dbReference>
<gene>
    <name evidence="2" type="ORF">ACFPZI_19190</name>
</gene>
<organism evidence="2 3">
    <name type="scientific">Streptomyces chlorus</name>
    <dbReference type="NCBI Taxonomy" id="887452"/>
    <lineage>
        <taxon>Bacteria</taxon>
        <taxon>Bacillati</taxon>
        <taxon>Actinomycetota</taxon>
        <taxon>Actinomycetes</taxon>
        <taxon>Kitasatosporales</taxon>
        <taxon>Streptomycetaceae</taxon>
        <taxon>Streptomyces</taxon>
    </lineage>
</organism>
<name>A0ABW1E0X6_9ACTN</name>
<comment type="caution">
    <text evidence="2">The sequence shown here is derived from an EMBL/GenBank/DDBJ whole genome shotgun (WGS) entry which is preliminary data.</text>
</comment>
<protein>
    <submittedName>
        <fullName evidence="2">Carbon-nitrogen hydrolase family protein</fullName>
    </submittedName>
</protein>
<evidence type="ECO:0000313" key="2">
    <source>
        <dbReference type="EMBL" id="MFC5853851.1"/>
    </source>
</evidence>
<dbReference type="InterPro" id="IPR036526">
    <property type="entry name" value="C-N_Hydrolase_sf"/>
</dbReference>
<dbReference type="SUPFAM" id="SSF56317">
    <property type="entry name" value="Carbon-nitrogen hydrolase"/>
    <property type="match status" value="1"/>
</dbReference>
<dbReference type="Gene3D" id="3.60.110.10">
    <property type="entry name" value="Carbon-nitrogen hydrolase"/>
    <property type="match status" value="1"/>
</dbReference>
<dbReference type="Proteomes" id="UP001596180">
    <property type="component" value="Unassembled WGS sequence"/>
</dbReference>
<accession>A0ABW1E0X6</accession>